<evidence type="ECO:0000313" key="3">
    <source>
        <dbReference type="EMBL" id="CAL0312313.1"/>
    </source>
</evidence>
<reference evidence="3 4" key="1">
    <citation type="submission" date="2024-03" db="EMBL/GenBank/DDBJ databases">
        <authorList>
            <person name="Martinez-Hernandez J."/>
        </authorList>
    </citation>
    <scope>NUCLEOTIDE SEQUENCE [LARGE SCALE GENOMIC DNA]</scope>
</reference>
<feature type="compositionally biased region" description="Basic and acidic residues" evidence="1">
    <location>
        <begin position="1935"/>
        <end position="1945"/>
    </location>
</feature>
<dbReference type="InterPro" id="IPR014002">
    <property type="entry name" value="Agenet_dom_plant"/>
</dbReference>
<dbReference type="EMBL" id="CAXHTB010000009">
    <property type="protein sequence ID" value="CAL0312313.1"/>
    <property type="molecule type" value="Genomic_DNA"/>
</dbReference>
<evidence type="ECO:0000259" key="2">
    <source>
        <dbReference type="SMART" id="SM00743"/>
    </source>
</evidence>
<protein>
    <recommendedName>
        <fullName evidence="2">Agenet domain-containing protein</fullName>
    </recommendedName>
</protein>
<feature type="compositionally biased region" description="Polar residues" evidence="1">
    <location>
        <begin position="2125"/>
        <end position="2162"/>
    </location>
</feature>
<dbReference type="Proteomes" id="UP001497480">
    <property type="component" value="Unassembled WGS sequence"/>
</dbReference>
<feature type="compositionally biased region" description="Polar residues" evidence="1">
    <location>
        <begin position="2188"/>
        <end position="2205"/>
    </location>
</feature>
<feature type="compositionally biased region" description="Basic and acidic residues" evidence="1">
    <location>
        <begin position="2069"/>
        <end position="2083"/>
    </location>
</feature>
<feature type="region of interest" description="Disordered" evidence="1">
    <location>
        <begin position="2060"/>
        <end position="2232"/>
    </location>
</feature>
<evidence type="ECO:0000256" key="1">
    <source>
        <dbReference type="SAM" id="MobiDB-lite"/>
    </source>
</evidence>
<gene>
    <name evidence="3" type="ORF">LLUT_LOCUS13373</name>
</gene>
<feature type="domain" description="Agenet" evidence="2">
    <location>
        <begin position="1769"/>
        <end position="1835"/>
    </location>
</feature>
<sequence>MFIYFRDTPMDYDDNDFQNQNLHLAGEGGSKSPPLLRPYALPKFDFDESLQGHLRFDSLVETEVFLGIGSNEDNQWIDAYSRGSNAIEFSSTAAESCSISRQHNVWSEATSLESVEMLLKSVGQEEFIPRQAAILESDACNELACLNTQMEPNPKSDDQNEFKDNIIDSQPPGCMDENLSGSKENVEMEQSLAGVSKGNEGSMVGSSNLQPLDIHRDIDLHVPVVSLFTDSKYSDTKKRKVETLADGSLDKKTQDGSSTSGVKTNITAAFTEIVSSTCNVLNIQNGQNQVFGASDEGQSSSQIQIDKQDVGPSVINNESDVETETFDESAVGSEAHHTDKPLCSVPEKDALGSENVAYGLETGMSSFEDSFRMVSDGISNLQNVETCGENTCVRDLPQSNASEDAVMEDQSALNTCDSLKVTTINDDSSSEGVVVEISYSHDGTKSSFQQNVETVEKKYSESSVSKENGLLNIGHHMDTDILFSETEADNNIAVVSEGTSDKEGGDFSSFNVVTSTKPCILGEGTQLCENNESDRESAHEQICEDVSVDNQESKMAPLDSSEMHHNVDQYHLLDKGSGSSSLRAGSVENELTTTTASAVDVMPINNSASHLTSETISSTSCEIDVPPPSRVVSAYEVADHKEIQRTMLVESVSCGVKEDSEREVTAHNEIQRTKLVESVSFDEKVDSEAKIVEEAGLLAPVSTKYEIATCPVTGTETHNYSDTSRQCEIVSNCLQHPGTTATDKTGPEGKLKDNVNQECTKDVGISPNQCETTEKQGDEVTVPFINDDKEAIEDNHDKLTSKFSGAPACPTDRNPTITFGSTPETEENGNQVKACRLNSPVSELINKGVANTLTIAPDPKGSDASKDGRSLTSEVNPVANLSQKDIADLTTKGKEVGERLPVPLTAANRASRVVDETPVASGLGSAKSKIAGNISHGSPQISDVEAIHSVSKGTPERKTRRASNKAPGKESSRKRHQAKEKSLTKQSERGGGSTSISLSPPPGFQLMHSNEVHQYGHSDSNSRKPFALFNASTSNLPDLNTSASLPVLFQQPFMDIQQIQLRAQIFVYGALIQGIVPDETHMIASFGGQDGGRSVWEGAWRSCIERQHGQKSHPANLETHLQSQSGPRATDLTITGKAVSSPLGRAGDKATPTIVNPLIPLSSPVWSLPTPSRDSLQSSALARGSVVDYNQTITSLHPYQTPPRSFLGHNTSWITQAPPGGPWIASPCPAPDNSSHLSASPVTETIKLSSVEVSSLPPSSGMKNFPPGLPASIACLQSISVTTTPLLDTNNVIVSHAQHSSDLKPRKRKKAMMSEDFGQKAVQLQYQLQATPDLSSHISTAVAIATLVENVPVTTVEKSVVSLDPTAKKRKKGMLSEDHGQKASQLQSQLQATPDFSSHTSTTVAIATLVGNAPVTTVENSVVSVSPLSLDHRKSDWNVENKILSDETLKKVKEARLNAEEASALSAAAVNHSLDKWKQLDKQKNSGLVSDIEAKLASAAVAVAAAAAVAKAAAAAANVALSAALQAKLMADEALVLSDYENSREIYSAEGMSAIGKATPASILKGSNGTNSSSSIIVVAKEAARRRVEAASAARIQAENIDAIVKAAELAAEAVSQAGKVVTMGDPLPLSDLVEAGPEGCWNAAKESSQQAGVLKDMTRGLVNIDDAGDRLETSHTCNTDILSDEMGKQTVAIVKSPLPKLCDERPYDAMRFIDDISTSINIKENSSRGSKGCVVPDLVNPINVLPESETEIQASLTVGSGSENRDENNMKEGSLVEVFKDGGGLKPAWFTGNILSLKDGKAYVGYSVLLADEGVGPLKEWASLESEGEKPPRIRIARPLTGLHNEGTRKRRRTTMVDYTWSVGDSVDAWIQESWQEGVITDKNKKDETALTVHFPASGETSVVRAWHLRPSLIWKDGKWIEPSRMEANSSSTHEGDTPNEKRPKLGSPAVEVKVKSKISKGIDAVESANADDLDSLTLAENEKVFNIGSKNENKPNTERMPRSGLQKEGSRVIFGVPKPGKKRKFMDVSKHYVAGGTSKISDGNDSVKLANFLMPRSSRSQGWKNSCKTDTKEKVGADTKPKTFKSGKPLSAFGRVIPLKENPLPKSRVNNKTSRTGMKDSSKNAAETASHSGTSGAVGGSNFTSADSHLTKKASTSRATSGKVENERPLVKSTSEVVEPRRSNRRIQPTSRLLEGLQSSLTISKIPGSHHEKGHKTQNRNATRGENMYL</sequence>
<dbReference type="InterPro" id="IPR008395">
    <property type="entry name" value="Agenet-like_dom"/>
</dbReference>
<keyword evidence="4" id="KW-1185">Reference proteome</keyword>
<feature type="compositionally biased region" description="Basic and acidic residues" evidence="1">
    <location>
        <begin position="979"/>
        <end position="988"/>
    </location>
</feature>
<feature type="compositionally biased region" description="Basic and acidic residues" evidence="1">
    <location>
        <begin position="860"/>
        <end position="869"/>
    </location>
</feature>
<comment type="caution">
    <text evidence="3">The sequence shown here is derived from an EMBL/GenBank/DDBJ whole genome shotgun (WGS) entry which is preliminary data.</text>
</comment>
<dbReference type="InterPro" id="IPR055274">
    <property type="entry name" value="SWO1"/>
</dbReference>
<dbReference type="SMART" id="SM00743">
    <property type="entry name" value="Agenet"/>
    <property type="match status" value="2"/>
</dbReference>
<name>A0AAV1WSN5_LUPLU</name>
<proteinExistence type="predicted"/>
<feature type="region of interest" description="Disordered" evidence="1">
    <location>
        <begin position="929"/>
        <end position="1008"/>
    </location>
</feature>
<feature type="region of interest" description="Disordered" evidence="1">
    <location>
        <begin position="854"/>
        <end position="875"/>
    </location>
</feature>
<organism evidence="3 4">
    <name type="scientific">Lupinus luteus</name>
    <name type="common">European yellow lupine</name>
    <dbReference type="NCBI Taxonomy" id="3873"/>
    <lineage>
        <taxon>Eukaryota</taxon>
        <taxon>Viridiplantae</taxon>
        <taxon>Streptophyta</taxon>
        <taxon>Embryophyta</taxon>
        <taxon>Tracheophyta</taxon>
        <taxon>Spermatophyta</taxon>
        <taxon>Magnoliopsida</taxon>
        <taxon>eudicotyledons</taxon>
        <taxon>Gunneridae</taxon>
        <taxon>Pentapetalae</taxon>
        <taxon>rosids</taxon>
        <taxon>fabids</taxon>
        <taxon>Fabales</taxon>
        <taxon>Fabaceae</taxon>
        <taxon>Papilionoideae</taxon>
        <taxon>50 kb inversion clade</taxon>
        <taxon>genistoids sensu lato</taxon>
        <taxon>core genistoids</taxon>
        <taxon>Genisteae</taxon>
        <taxon>Lupinus</taxon>
    </lineage>
</organism>
<dbReference type="PANTHER" id="PTHR48429">
    <property type="entry name" value="AGENET DOMAIN-CONTAINING PROTEIN"/>
    <property type="match status" value="1"/>
</dbReference>
<evidence type="ECO:0000313" key="4">
    <source>
        <dbReference type="Proteomes" id="UP001497480"/>
    </source>
</evidence>
<dbReference type="Pfam" id="PF05641">
    <property type="entry name" value="Agenet"/>
    <property type="match status" value="1"/>
</dbReference>
<feature type="region of interest" description="Disordered" evidence="1">
    <location>
        <begin position="1926"/>
        <end position="1952"/>
    </location>
</feature>
<feature type="domain" description="Agenet" evidence="2">
    <location>
        <begin position="1860"/>
        <end position="1918"/>
    </location>
</feature>
<dbReference type="PANTHER" id="PTHR48429:SF1">
    <property type="entry name" value="AGENET DOMAIN-CONTAINING PROTEIN"/>
    <property type="match status" value="1"/>
</dbReference>
<accession>A0AAV1WSN5</accession>